<dbReference type="AlphaFoldDB" id="A0A6P4ZJL6"/>
<sequence>MSSKALLFTFSPLLLVFSFCRSVPIDDARDSMGRSVSVNTAEAAVRNFPMTTDMPRRKRELPSGDVDVQDDFGSGEDLDLLSTGLEHYSSDKEEVTRDDRWERNIDDDIVRMRQLYCRAGGHHLQILPDGTVKGTRHSGDQYAALEMAPVHFRGVMRIKGYATGLHLCMDARGRLYGSSVFTEECKFRETLEENLYNTYYSVLYGARRKRWYVALNKQGRPRNALRTKRKQLSTHFLPRRV</sequence>
<dbReference type="Proteomes" id="UP000515135">
    <property type="component" value="Unplaced"/>
</dbReference>
<gene>
    <name evidence="4" type="primary">LOC109482967</name>
</gene>
<evidence type="ECO:0000313" key="4">
    <source>
        <dbReference type="RefSeq" id="XP_019641425.1"/>
    </source>
</evidence>
<dbReference type="GO" id="GO:0008083">
    <property type="term" value="F:growth factor activity"/>
    <property type="evidence" value="ECO:0007669"/>
    <property type="project" value="InterPro"/>
</dbReference>
<dbReference type="CDD" id="cd23305">
    <property type="entry name" value="beta-trefoil_FGF3-like"/>
    <property type="match status" value="1"/>
</dbReference>
<dbReference type="PRINTS" id="PR00262">
    <property type="entry name" value="IL1HBGF"/>
</dbReference>
<dbReference type="PRINTS" id="PR00263">
    <property type="entry name" value="HBGFFGF"/>
</dbReference>
<dbReference type="Gene3D" id="2.80.10.50">
    <property type="match status" value="1"/>
</dbReference>
<evidence type="ECO:0000256" key="2">
    <source>
        <dbReference type="RuleBase" id="RU049442"/>
    </source>
</evidence>
<evidence type="ECO:0000256" key="1">
    <source>
        <dbReference type="ARBA" id="ARBA00007936"/>
    </source>
</evidence>
<dbReference type="RefSeq" id="XP_019641425.1">
    <property type="nucleotide sequence ID" value="XM_019785866.1"/>
</dbReference>
<reference evidence="4" key="1">
    <citation type="submission" date="2025-08" db="UniProtKB">
        <authorList>
            <consortium name="RefSeq"/>
        </authorList>
    </citation>
    <scope>IDENTIFICATION</scope>
    <source>
        <tissue evidence="4">Gonad</tissue>
    </source>
</reference>
<dbReference type="KEGG" id="bbel:109482967"/>
<keyword evidence="2" id="KW-0732">Signal</keyword>
<dbReference type="InterPro" id="IPR008996">
    <property type="entry name" value="IL1/FGF"/>
</dbReference>
<comment type="similarity">
    <text evidence="1 2">Belongs to the heparin-binding growth factors family.</text>
</comment>
<organism evidence="3 4">
    <name type="scientific">Branchiostoma belcheri</name>
    <name type="common">Amphioxus</name>
    <dbReference type="NCBI Taxonomy" id="7741"/>
    <lineage>
        <taxon>Eukaryota</taxon>
        <taxon>Metazoa</taxon>
        <taxon>Chordata</taxon>
        <taxon>Cephalochordata</taxon>
        <taxon>Leptocardii</taxon>
        <taxon>Amphioxiformes</taxon>
        <taxon>Branchiostomatidae</taxon>
        <taxon>Branchiostoma</taxon>
    </lineage>
</organism>
<feature type="chain" id="PRO_5028507254" description="Fibroblast growth factor" evidence="2">
    <location>
        <begin position="23"/>
        <end position="241"/>
    </location>
</feature>
<dbReference type="PANTHER" id="PTHR11486">
    <property type="entry name" value="FIBROBLAST GROWTH FACTOR"/>
    <property type="match status" value="1"/>
</dbReference>
<dbReference type="Pfam" id="PF00167">
    <property type="entry name" value="FGF"/>
    <property type="match status" value="1"/>
</dbReference>
<evidence type="ECO:0000313" key="3">
    <source>
        <dbReference type="Proteomes" id="UP000515135"/>
    </source>
</evidence>
<keyword evidence="3" id="KW-1185">Reference proteome</keyword>
<feature type="signal peptide" evidence="2">
    <location>
        <begin position="1"/>
        <end position="22"/>
    </location>
</feature>
<dbReference type="GeneID" id="109482967"/>
<dbReference type="PROSITE" id="PS00247">
    <property type="entry name" value="HBGF_FGF"/>
    <property type="match status" value="1"/>
</dbReference>
<protein>
    <recommendedName>
        <fullName evidence="2">Fibroblast growth factor</fullName>
        <shortName evidence="2">FGF</shortName>
    </recommendedName>
</protein>
<accession>A0A6P4ZJL6</accession>
<dbReference type="SMART" id="SM00442">
    <property type="entry name" value="FGF"/>
    <property type="match status" value="1"/>
</dbReference>
<dbReference type="SUPFAM" id="SSF50353">
    <property type="entry name" value="Cytokine"/>
    <property type="match status" value="1"/>
</dbReference>
<dbReference type="OrthoDB" id="5960247at2759"/>
<proteinExistence type="inferred from homology"/>
<name>A0A6P4ZJL6_BRABE</name>
<dbReference type="InterPro" id="IPR002209">
    <property type="entry name" value="Fibroblast_GF_fam"/>
</dbReference>